<dbReference type="GO" id="GO:0000156">
    <property type="term" value="F:phosphorelay response regulator activity"/>
    <property type="evidence" value="ECO:0000318"/>
    <property type="project" value="GO_Central"/>
</dbReference>
<keyword evidence="1 3" id="KW-0238">DNA-binding</keyword>
<keyword evidence="7" id="KW-1185">Reference proteome</keyword>
<proteinExistence type="predicted"/>
<dbReference type="PANTHER" id="PTHR48111:SF36">
    <property type="entry name" value="TRANSCRIPTIONAL REGULATORY PROTEIN CUTR"/>
    <property type="match status" value="1"/>
</dbReference>
<dbReference type="PANTHER" id="PTHR48111">
    <property type="entry name" value="REGULATOR OF RPOS"/>
    <property type="match status" value="1"/>
</dbReference>
<dbReference type="SUPFAM" id="SSF46894">
    <property type="entry name" value="C-terminal effector domain of the bipartite response regulators"/>
    <property type="match status" value="1"/>
</dbReference>
<dbReference type="GO" id="GO:0006355">
    <property type="term" value="P:regulation of DNA-templated transcription"/>
    <property type="evidence" value="ECO:0000318"/>
    <property type="project" value="GO_Central"/>
</dbReference>
<dbReference type="InterPro" id="IPR011006">
    <property type="entry name" value="CheY-like_superfamily"/>
</dbReference>
<name>Q9RRS0_DEIRA</name>
<organism evidence="6 7">
    <name type="scientific">Deinococcus radiodurans (strain ATCC 13939 / DSM 20539 / JCM 16871 / CCUG 27074 / LMG 4051 / NBRC 15346 / NCIMB 9279 / VKM B-1422 / R1)</name>
    <dbReference type="NCBI Taxonomy" id="243230"/>
    <lineage>
        <taxon>Bacteria</taxon>
        <taxon>Thermotogati</taxon>
        <taxon>Deinococcota</taxon>
        <taxon>Deinococci</taxon>
        <taxon>Deinococcales</taxon>
        <taxon>Deinococcaceae</taxon>
        <taxon>Deinococcus</taxon>
    </lineage>
</organism>
<dbReference type="GO" id="GO:0032993">
    <property type="term" value="C:protein-DNA complex"/>
    <property type="evidence" value="ECO:0000318"/>
    <property type="project" value="GO_Central"/>
</dbReference>
<dbReference type="STRING" id="243230.DR_2415"/>
<dbReference type="InterPro" id="IPR001867">
    <property type="entry name" value="OmpR/PhoB-type_DNA-bd"/>
</dbReference>
<evidence type="ECO:0000259" key="5">
    <source>
        <dbReference type="PROSITE" id="PS51755"/>
    </source>
</evidence>
<dbReference type="Pfam" id="PF00486">
    <property type="entry name" value="Trans_reg_C"/>
    <property type="match status" value="1"/>
</dbReference>
<dbReference type="CDD" id="cd00383">
    <property type="entry name" value="trans_reg_C"/>
    <property type="match status" value="1"/>
</dbReference>
<dbReference type="Proteomes" id="UP000002524">
    <property type="component" value="Chromosome 1"/>
</dbReference>
<reference evidence="6 7" key="1">
    <citation type="journal article" date="1999" name="Science">
        <title>Genome sequence of the radioresistant bacterium Deinococcus radiodurans R1.</title>
        <authorList>
            <person name="White O."/>
            <person name="Eisen J.A."/>
            <person name="Heidelberg J.F."/>
            <person name="Hickey E.K."/>
            <person name="Peterson J.D."/>
            <person name="Dodson R.J."/>
            <person name="Haft D.H."/>
            <person name="Gwinn M.L."/>
            <person name="Nelson W.C."/>
            <person name="Richardson D.L."/>
            <person name="Moffat K.S."/>
            <person name="Qin H."/>
            <person name="Jiang L."/>
            <person name="Pamphile W."/>
            <person name="Crosby M."/>
            <person name="Shen M."/>
            <person name="Vamathevan J.J."/>
            <person name="Lam P."/>
            <person name="McDonald L."/>
            <person name="Utterback T."/>
            <person name="Zalewski C."/>
            <person name="Makarova K.S."/>
            <person name="Aravind L."/>
            <person name="Daly M.J."/>
            <person name="Minton K.W."/>
            <person name="Fleischmann R.D."/>
            <person name="Ketchum K.A."/>
            <person name="Nelson K.E."/>
            <person name="Salzberg S."/>
            <person name="Smith H.O."/>
            <person name="Venter J.C."/>
            <person name="Fraser C.M."/>
        </authorList>
    </citation>
    <scope>NUCLEOTIDE SEQUENCE [LARGE SCALE GENOMIC DNA]</scope>
    <source>
        <strain evidence="7">ATCC 13939 / DSM 20539 / JCM 16871 / LMG 4051 / NBRC 15346 / NCIMB 9279 / R1 / VKM B-1422</strain>
    </source>
</reference>
<dbReference type="SUPFAM" id="SSF52172">
    <property type="entry name" value="CheY-like"/>
    <property type="match status" value="1"/>
</dbReference>
<dbReference type="Pfam" id="PF00072">
    <property type="entry name" value="Response_reg"/>
    <property type="match status" value="1"/>
</dbReference>
<dbReference type="GO" id="GO:0005829">
    <property type="term" value="C:cytosol"/>
    <property type="evidence" value="ECO:0000318"/>
    <property type="project" value="GO_Central"/>
</dbReference>
<gene>
    <name evidence="6" type="ordered locus">DR_2415</name>
</gene>
<dbReference type="OrthoDB" id="61040at2"/>
<dbReference type="PIR" id="H75275">
    <property type="entry name" value="H75275"/>
</dbReference>
<evidence type="ECO:0000256" key="2">
    <source>
        <dbReference type="PROSITE-ProRule" id="PRU00169"/>
    </source>
</evidence>
<dbReference type="InParanoid" id="Q9RRS0"/>
<dbReference type="AlphaFoldDB" id="Q9RRS0"/>
<evidence type="ECO:0000313" key="7">
    <source>
        <dbReference type="Proteomes" id="UP000002524"/>
    </source>
</evidence>
<dbReference type="eggNOG" id="COG0745">
    <property type="taxonomic scope" value="Bacteria"/>
</dbReference>
<protein>
    <submittedName>
        <fullName evidence="6">DNA-binding response regulator</fullName>
    </submittedName>
</protein>
<keyword evidence="2" id="KW-0597">Phosphoprotein</keyword>
<dbReference type="EMBL" id="AE000513">
    <property type="protein sequence ID" value="AAF11960.1"/>
    <property type="molecule type" value="Genomic_DNA"/>
</dbReference>
<sequence length="236" mass="26100">MQLSPHVQPAPTRQGDFMLAQILIVEDDPHLGPLLRDYLSADYQVHHAPTLRDAQAWLGTHSPQLVLLDLNLPDGDGLDLVQALRQYSSTPVLVLSARTGVQERVAGLNAGADDYLTKPFAMPELDARITALLRRTAAGTGVNLGNTALSTSSLLLTVNDKNVNLTEHEARILELMMRTPERVFSRADIESHLYGWETPNSNSVEVRISQLRKKLESAGSDLRIRTIRNVGYVLQH</sequence>
<accession>Q9RRS0</accession>
<dbReference type="PROSITE" id="PS50110">
    <property type="entry name" value="RESPONSE_REGULATORY"/>
    <property type="match status" value="1"/>
</dbReference>
<dbReference type="SMART" id="SM00862">
    <property type="entry name" value="Trans_reg_C"/>
    <property type="match status" value="1"/>
</dbReference>
<feature type="domain" description="OmpR/PhoB-type" evidence="5">
    <location>
        <begin position="139"/>
        <end position="236"/>
    </location>
</feature>
<dbReference type="PATRIC" id="fig|243230.17.peg.2651"/>
<dbReference type="InterPro" id="IPR001789">
    <property type="entry name" value="Sig_transdc_resp-reg_receiver"/>
</dbReference>
<evidence type="ECO:0000256" key="3">
    <source>
        <dbReference type="PROSITE-ProRule" id="PRU01091"/>
    </source>
</evidence>
<dbReference type="PaxDb" id="243230-DR_2415"/>
<dbReference type="PROSITE" id="PS51755">
    <property type="entry name" value="OMPR_PHOB"/>
    <property type="match status" value="1"/>
</dbReference>
<dbReference type="GO" id="GO:0000976">
    <property type="term" value="F:transcription cis-regulatory region binding"/>
    <property type="evidence" value="ECO:0000318"/>
    <property type="project" value="GO_Central"/>
</dbReference>
<dbReference type="InterPro" id="IPR036388">
    <property type="entry name" value="WH-like_DNA-bd_sf"/>
</dbReference>
<feature type="domain" description="Response regulatory" evidence="4">
    <location>
        <begin position="21"/>
        <end position="133"/>
    </location>
</feature>
<feature type="DNA-binding region" description="OmpR/PhoB-type" evidence="3">
    <location>
        <begin position="139"/>
        <end position="236"/>
    </location>
</feature>
<dbReference type="SMART" id="SM00448">
    <property type="entry name" value="REC"/>
    <property type="match status" value="1"/>
</dbReference>
<dbReference type="Gene3D" id="1.10.10.10">
    <property type="entry name" value="Winged helix-like DNA-binding domain superfamily/Winged helix DNA-binding domain"/>
    <property type="match status" value="1"/>
</dbReference>
<dbReference type="InterPro" id="IPR016032">
    <property type="entry name" value="Sig_transdc_resp-reg_C-effctor"/>
</dbReference>
<dbReference type="EnsemblBacteria" id="AAF11960">
    <property type="protein sequence ID" value="AAF11960"/>
    <property type="gene ID" value="DR_2415"/>
</dbReference>
<evidence type="ECO:0000256" key="1">
    <source>
        <dbReference type="ARBA" id="ARBA00023125"/>
    </source>
</evidence>
<dbReference type="InterPro" id="IPR039420">
    <property type="entry name" value="WalR-like"/>
</dbReference>
<evidence type="ECO:0000313" key="6">
    <source>
        <dbReference type="EMBL" id="AAF11960.1"/>
    </source>
</evidence>
<dbReference type="HOGENOM" id="CLU_000445_30_1_0"/>
<dbReference type="Gene3D" id="3.40.50.2300">
    <property type="match status" value="1"/>
</dbReference>
<feature type="modified residue" description="4-aspartylphosphate" evidence="2">
    <location>
        <position position="69"/>
    </location>
</feature>
<dbReference type="Gene3D" id="6.10.250.690">
    <property type="match status" value="1"/>
</dbReference>
<evidence type="ECO:0000259" key="4">
    <source>
        <dbReference type="PROSITE" id="PS50110"/>
    </source>
</evidence>
<dbReference type="CDD" id="cd17624">
    <property type="entry name" value="REC_OmpR_PmrA-like"/>
    <property type="match status" value="1"/>
</dbReference>
<dbReference type="KEGG" id="dra:DR_2415"/>